<dbReference type="CDD" id="cd00093">
    <property type="entry name" value="HTH_XRE"/>
    <property type="match status" value="1"/>
</dbReference>
<feature type="domain" description="HTH cro/C1-type" evidence="1">
    <location>
        <begin position="55"/>
        <end position="110"/>
    </location>
</feature>
<name>A0AAP2HTE2_9BACT</name>
<dbReference type="EMBL" id="JAHOEP010000006">
    <property type="protein sequence ID" value="MBV3407424.1"/>
    <property type="molecule type" value="Genomic_DNA"/>
</dbReference>
<dbReference type="Proteomes" id="UP001196765">
    <property type="component" value="Unassembled WGS sequence"/>
</dbReference>
<dbReference type="Proteomes" id="UP001196316">
    <property type="component" value="Unassembled WGS sequence"/>
</dbReference>
<evidence type="ECO:0000313" key="2">
    <source>
        <dbReference type="EMBL" id="MBV3386474.1"/>
    </source>
</evidence>
<dbReference type="PROSITE" id="PS50943">
    <property type="entry name" value="HTH_CROC1"/>
    <property type="match status" value="1"/>
</dbReference>
<dbReference type="EMBL" id="JAHOEI010000003">
    <property type="protein sequence ID" value="MBV3386474.1"/>
    <property type="molecule type" value="Genomic_DNA"/>
</dbReference>
<dbReference type="InterPro" id="IPR001387">
    <property type="entry name" value="Cro/C1-type_HTH"/>
</dbReference>
<organism evidence="2 4">
    <name type="scientific">Segatella copri</name>
    <dbReference type="NCBI Taxonomy" id="165179"/>
    <lineage>
        <taxon>Bacteria</taxon>
        <taxon>Pseudomonadati</taxon>
        <taxon>Bacteroidota</taxon>
        <taxon>Bacteroidia</taxon>
        <taxon>Bacteroidales</taxon>
        <taxon>Prevotellaceae</taxon>
        <taxon>Segatella</taxon>
    </lineage>
</organism>
<dbReference type="AlphaFoldDB" id="A0AAP2HTE2"/>
<comment type="caution">
    <text evidence="2">The sequence shown here is derived from an EMBL/GenBank/DDBJ whole genome shotgun (WGS) entry which is preliminary data.</text>
</comment>
<accession>A0AAP2HTE2</accession>
<gene>
    <name evidence="3" type="ORF">KSW80_03200</name>
    <name evidence="2" type="ORF">KSW82_01805</name>
</gene>
<dbReference type="SMART" id="SM00530">
    <property type="entry name" value="HTH_XRE"/>
    <property type="match status" value="1"/>
</dbReference>
<evidence type="ECO:0000313" key="4">
    <source>
        <dbReference type="Proteomes" id="UP001196765"/>
    </source>
</evidence>
<sequence>MKSYRKEVIMRTTNEIVSKLREHQSSTPSKWRENAKWRMANKSWLRYSQHIAMMMLDKMEELGMTQKRLSELMGCSQQYVSKVLKGQENLSLETLAKIERCLQLPILNHLA</sequence>
<protein>
    <submittedName>
        <fullName evidence="2">Helix-turn-helix transcriptional regulator</fullName>
    </submittedName>
</protein>
<proteinExistence type="predicted"/>
<dbReference type="Pfam" id="PF01381">
    <property type="entry name" value="HTH_3"/>
    <property type="match status" value="1"/>
</dbReference>
<evidence type="ECO:0000259" key="1">
    <source>
        <dbReference type="PROSITE" id="PS50943"/>
    </source>
</evidence>
<evidence type="ECO:0000313" key="3">
    <source>
        <dbReference type="EMBL" id="MBV3407424.1"/>
    </source>
</evidence>
<reference evidence="2" key="1">
    <citation type="submission" date="2021-06" db="EMBL/GenBank/DDBJ databases">
        <title>Collection of gut derived symbiotic bacterial strains cultured from healthy donors.</title>
        <authorList>
            <person name="Lin H."/>
            <person name="Littmann E."/>
            <person name="Pamer E.G."/>
        </authorList>
    </citation>
    <scope>NUCLEOTIDE SEQUENCE</scope>
    <source>
        <strain evidence="3">MSK.21.60</strain>
        <strain evidence="2">MSK.21.74</strain>
    </source>
</reference>